<dbReference type="InterPro" id="IPR001173">
    <property type="entry name" value="Glyco_trans_2-like"/>
</dbReference>
<dbReference type="SUPFAM" id="SSF53448">
    <property type="entry name" value="Nucleotide-diphospho-sugar transferases"/>
    <property type="match status" value="2"/>
</dbReference>
<organism evidence="3">
    <name type="scientific">uncultured Caudovirales phage</name>
    <dbReference type="NCBI Taxonomy" id="2100421"/>
    <lineage>
        <taxon>Viruses</taxon>
        <taxon>Duplodnaviria</taxon>
        <taxon>Heunggongvirae</taxon>
        <taxon>Uroviricota</taxon>
        <taxon>Caudoviricetes</taxon>
        <taxon>Peduoviridae</taxon>
        <taxon>Maltschvirus</taxon>
        <taxon>Maltschvirus maltsch</taxon>
    </lineage>
</organism>
<dbReference type="EMBL" id="LR796439">
    <property type="protein sequence ID" value="CAB4144842.1"/>
    <property type="molecule type" value="Genomic_DNA"/>
</dbReference>
<accession>A0A6J5MEZ7</accession>
<dbReference type="Pfam" id="PF00535">
    <property type="entry name" value="Glycos_transf_2"/>
    <property type="match status" value="1"/>
</dbReference>
<keyword evidence="3" id="KW-0808">Transferase</keyword>
<dbReference type="Gene3D" id="3.90.550.10">
    <property type="entry name" value="Spore Coat Polysaccharide Biosynthesis Protein SpsA, Chain A"/>
    <property type="match status" value="1"/>
</dbReference>
<feature type="region of interest" description="Disordered" evidence="1">
    <location>
        <begin position="1"/>
        <end position="24"/>
    </location>
</feature>
<evidence type="ECO:0000259" key="2">
    <source>
        <dbReference type="Pfam" id="PF00535"/>
    </source>
</evidence>
<dbReference type="GO" id="GO:0016758">
    <property type="term" value="F:hexosyltransferase activity"/>
    <property type="evidence" value="ECO:0007669"/>
    <property type="project" value="UniProtKB-ARBA"/>
</dbReference>
<evidence type="ECO:0000313" key="5">
    <source>
        <dbReference type="EMBL" id="CAB4190582.1"/>
    </source>
</evidence>
<gene>
    <name evidence="4" type="ORF">UFOVP1045_20</name>
    <name evidence="5" type="ORF">UFOVP1194_74</name>
    <name evidence="6" type="ORF">UFOVP1641_70</name>
    <name evidence="3" type="ORF">UFOVP466_73</name>
</gene>
<evidence type="ECO:0000313" key="3">
    <source>
        <dbReference type="EMBL" id="CAB4144842.1"/>
    </source>
</evidence>
<dbReference type="PANTHER" id="PTHR22916">
    <property type="entry name" value="GLYCOSYLTRANSFERASE"/>
    <property type="match status" value="1"/>
</dbReference>
<sequence>MSISQAQPTAQRERRKLTHATTGDPLPVTISEAVADQTRVAIRRLPVPVSIIIAGRNSAAWLVEAIMSALTQSVACEVIYSDDCSTDGSVELADRFASSGLVVVTAAVHGGVCAARNRGAAAAHGEFLVFLDSDDQLTESYVADMLAAWSPGVPLVYGSAKAVGGRYDGRHWLPAEFNVWDRWGYNTVNTTSLYHRAAFVAAGGWIDAPTLWDWDLALRVIRFGDPVTSKAVLLYRQHDTSWSALLEEKESGCSELREIIRRRNARLTVGTLLSGRIPELLPRWMQSVAMSVRFAELTHPVELVILCDKAAAGMRLDIRREAARWGNVFGSVVVMPIAAPLAAEGERSHNVSRFLASAMQQLRDASHGDVLWMVEDDVVVPLAGCRTLWETVTAGVVPVEAASGIYRNRHAPQWLIGGWCEPTAEGPFRYREPTRLDEIPASGWVPIDFTGCGCLMTWLDRPTIPKAWRSHVAGSIAAHDWAYCLDVKRLGGRVVWRPDVRCGHAQTVNEIIWPEWVG</sequence>
<proteinExistence type="predicted"/>
<dbReference type="EMBL" id="LR797505">
    <property type="protein sequence ID" value="CAB4221833.1"/>
    <property type="molecule type" value="Genomic_DNA"/>
</dbReference>
<evidence type="ECO:0000256" key="1">
    <source>
        <dbReference type="SAM" id="MobiDB-lite"/>
    </source>
</evidence>
<feature type="domain" description="Glycosyltransferase 2-like" evidence="2">
    <location>
        <begin position="50"/>
        <end position="185"/>
    </location>
</feature>
<name>A0A6J5MEZ7_9CAUD</name>
<protein>
    <submittedName>
        <fullName evidence="3">Glycosyltransferase 2-like</fullName>
    </submittedName>
</protein>
<feature type="compositionally biased region" description="Polar residues" evidence="1">
    <location>
        <begin position="1"/>
        <end position="10"/>
    </location>
</feature>
<dbReference type="InterPro" id="IPR029044">
    <property type="entry name" value="Nucleotide-diphossugar_trans"/>
</dbReference>
<reference evidence="3" key="1">
    <citation type="submission" date="2020-04" db="EMBL/GenBank/DDBJ databases">
        <authorList>
            <person name="Chiriac C."/>
            <person name="Salcher M."/>
            <person name="Ghai R."/>
            <person name="Kavagutti S V."/>
        </authorList>
    </citation>
    <scope>NUCLEOTIDE SEQUENCE</scope>
</reference>
<dbReference type="EMBL" id="LR796996">
    <property type="protein sequence ID" value="CAB4180362.1"/>
    <property type="molecule type" value="Genomic_DNA"/>
</dbReference>
<evidence type="ECO:0000313" key="4">
    <source>
        <dbReference type="EMBL" id="CAB4180362.1"/>
    </source>
</evidence>
<dbReference type="PANTHER" id="PTHR22916:SF3">
    <property type="entry name" value="UDP-GLCNAC:BETAGAL BETA-1,3-N-ACETYLGLUCOSAMINYLTRANSFERASE-LIKE PROTEIN 1"/>
    <property type="match status" value="1"/>
</dbReference>
<evidence type="ECO:0000313" key="6">
    <source>
        <dbReference type="EMBL" id="CAB4221833.1"/>
    </source>
</evidence>
<dbReference type="EMBL" id="LR797152">
    <property type="protein sequence ID" value="CAB4190582.1"/>
    <property type="molecule type" value="Genomic_DNA"/>
</dbReference>